<feature type="compositionally biased region" description="Polar residues" evidence="7">
    <location>
        <begin position="877"/>
        <end position="891"/>
    </location>
</feature>
<dbReference type="Pfam" id="PF09104">
    <property type="entry name" value="BRCA-2_OB3"/>
    <property type="match status" value="1"/>
</dbReference>
<feature type="region of interest" description="Disordered" evidence="7">
    <location>
        <begin position="134"/>
        <end position="158"/>
    </location>
</feature>
<dbReference type="SUPFAM" id="SSF50249">
    <property type="entry name" value="Nucleic acid-binding proteins"/>
    <property type="match status" value="3"/>
</dbReference>
<feature type="region of interest" description="Disordered" evidence="7">
    <location>
        <begin position="974"/>
        <end position="996"/>
    </location>
</feature>
<feature type="region of interest" description="Disordered" evidence="7">
    <location>
        <begin position="862"/>
        <end position="935"/>
    </location>
</feature>
<feature type="compositionally biased region" description="Polar residues" evidence="7">
    <location>
        <begin position="343"/>
        <end position="364"/>
    </location>
</feature>
<evidence type="ECO:0000256" key="5">
    <source>
        <dbReference type="ARBA" id="ARBA00023204"/>
    </source>
</evidence>
<feature type="region of interest" description="Disordered" evidence="7">
    <location>
        <begin position="1019"/>
        <end position="1222"/>
    </location>
</feature>
<proteinExistence type="predicted"/>
<feature type="compositionally biased region" description="Basic and acidic residues" evidence="7">
    <location>
        <begin position="1061"/>
        <end position="1072"/>
    </location>
</feature>
<keyword evidence="4" id="KW-0233">DNA recombination</keyword>
<dbReference type="GeneID" id="101847983"/>
<feature type="compositionally biased region" description="Basic residues" evidence="7">
    <location>
        <begin position="2154"/>
        <end position="2166"/>
    </location>
</feature>
<dbReference type="Gene3D" id="2.40.50.140">
    <property type="entry name" value="Nucleic acid-binding proteins"/>
    <property type="match status" value="4"/>
</dbReference>
<dbReference type="InterPro" id="IPR015252">
    <property type="entry name" value="BRCA2_hlx"/>
</dbReference>
<feature type="compositionally biased region" description="Basic and acidic residues" evidence="7">
    <location>
        <begin position="1282"/>
        <end position="1296"/>
    </location>
</feature>
<keyword evidence="3" id="KW-0238">DNA-binding</keyword>
<feature type="compositionally biased region" description="Polar residues" evidence="7">
    <location>
        <begin position="907"/>
        <end position="921"/>
    </location>
</feature>
<feature type="compositionally biased region" description="Polar residues" evidence="7">
    <location>
        <begin position="81"/>
        <end position="90"/>
    </location>
</feature>
<protein>
    <submittedName>
        <fullName evidence="10">Uncharacterized protein LOC101847983</fullName>
    </submittedName>
</protein>
<feature type="compositionally biased region" description="Polar residues" evidence="7">
    <location>
        <begin position="242"/>
        <end position="255"/>
    </location>
</feature>
<feature type="compositionally biased region" description="Basic and acidic residues" evidence="7">
    <location>
        <begin position="1089"/>
        <end position="1108"/>
    </location>
</feature>
<keyword evidence="6" id="KW-0175">Coiled coil</keyword>
<evidence type="ECO:0000256" key="6">
    <source>
        <dbReference type="SAM" id="Coils"/>
    </source>
</evidence>
<feature type="compositionally biased region" description="Polar residues" evidence="7">
    <location>
        <begin position="1194"/>
        <end position="1218"/>
    </location>
</feature>
<feature type="region of interest" description="Disordered" evidence="7">
    <location>
        <begin position="1254"/>
        <end position="1314"/>
    </location>
</feature>
<feature type="compositionally biased region" description="Polar residues" evidence="7">
    <location>
        <begin position="2123"/>
        <end position="2139"/>
    </location>
</feature>
<feature type="region of interest" description="Disordered" evidence="7">
    <location>
        <begin position="322"/>
        <end position="375"/>
    </location>
</feature>
<name>A0ABM1A651_APLCA</name>
<feature type="domain" description="Tower" evidence="8">
    <location>
        <begin position="1668"/>
        <end position="1709"/>
    </location>
</feature>
<feature type="compositionally biased region" description="Basic and acidic residues" evidence="7">
    <location>
        <begin position="38"/>
        <end position="54"/>
    </location>
</feature>
<feature type="coiled-coil region" evidence="6">
    <location>
        <begin position="1689"/>
        <end position="1716"/>
    </location>
</feature>
<dbReference type="InterPro" id="IPR002093">
    <property type="entry name" value="BRCA2_repeat"/>
</dbReference>
<dbReference type="RefSeq" id="XP_012941567.1">
    <property type="nucleotide sequence ID" value="XM_013086113.2"/>
</dbReference>
<dbReference type="PANTHER" id="PTHR11289">
    <property type="entry name" value="BREAST CANCER TYPE 2 SUSCEPTIBILITY PROTEIN BRCA2"/>
    <property type="match status" value="1"/>
</dbReference>
<feature type="compositionally biased region" description="Polar residues" evidence="7">
    <location>
        <begin position="1139"/>
        <end position="1148"/>
    </location>
</feature>
<evidence type="ECO:0000256" key="2">
    <source>
        <dbReference type="ARBA" id="ARBA00022763"/>
    </source>
</evidence>
<keyword evidence="5" id="KW-0234">DNA repair</keyword>
<feature type="region of interest" description="Disordered" evidence="7">
    <location>
        <begin position="201"/>
        <end position="286"/>
    </location>
</feature>
<dbReference type="Pfam" id="PF00634">
    <property type="entry name" value="BRCA2"/>
    <property type="match status" value="1"/>
</dbReference>
<dbReference type="SUPFAM" id="SSF81878">
    <property type="entry name" value="BRCA2 tower domain"/>
    <property type="match status" value="1"/>
</dbReference>
<dbReference type="PANTHER" id="PTHR11289:SF0">
    <property type="entry name" value="BREAST CANCER TYPE 2 SUSCEPTIBILITY PROTEIN"/>
    <property type="match status" value="1"/>
</dbReference>
<feature type="compositionally biased region" description="Basic and acidic residues" evidence="7">
    <location>
        <begin position="2078"/>
        <end position="2087"/>
    </location>
</feature>
<dbReference type="InterPro" id="IPR036315">
    <property type="entry name" value="BRCA2_hlx_sf"/>
</dbReference>
<reference evidence="10" key="1">
    <citation type="submission" date="2025-08" db="UniProtKB">
        <authorList>
            <consortium name="RefSeq"/>
        </authorList>
    </citation>
    <scope>IDENTIFICATION</scope>
</reference>
<organism evidence="9 10">
    <name type="scientific">Aplysia californica</name>
    <name type="common">California sea hare</name>
    <dbReference type="NCBI Taxonomy" id="6500"/>
    <lineage>
        <taxon>Eukaryota</taxon>
        <taxon>Metazoa</taxon>
        <taxon>Spiralia</taxon>
        <taxon>Lophotrochozoa</taxon>
        <taxon>Mollusca</taxon>
        <taxon>Gastropoda</taxon>
        <taxon>Heterobranchia</taxon>
        <taxon>Euthyneura</taxon>
        <taxon>Tectipleura</taxon>
        <taxon>Aplysiida</taxon>
        <taxon>Aplysioidea</taxon>
        <taxon>Aplysiidae</taxon>
        <taxon>Aplysia</taxon>
    </lineage>
</organism>
<feature type="region of interest" description="Disordered" evidence="7">
    <location>
        <begin position="2023"/>
        <end position="2199"/>
    </location>
</feature>
<feature type="region of interest" description="Disordered" evidence="7">
    <location>
        <begin position="34"/>
        <end position="106"/>
    </location>
</feature>
<dbReference type="CDD" id="cd04493">
    <property type="entry name" value="BRCA2DBD_OB1"/>
    <property type="match status" value="1"/>
</dbReference>
<dbReference type="Proteomes" id="UP000694888">
    <property type="component" value="Unplaced"/>
</dbReference>
<evidence type="ECO:0000256" key="1">
    <source>
        <dbReference type="ARBA" id="ARBA00022737"/>
    </source>
</evidence>
<dbReference type="InterPro" id="IPR015187">
    <property type="entry name" value="BRCA2_OB_1"/>
</dbReference>
<keyword evidence="2" id="KW-0227">DNA damage</keyword>
<feature type="compositionally biased region" description="Basic and acidic residues" evidence="7">
    <location>
        <begin position="740"/>
        <end position="760"/>
    </location>
</feature>
<dbReference type="InterPro" id="IPR015188">
    <property type="entry name" value="BRCA2_OB_3"/>
</dbReference>
<dbReference type="InterPro" id="IPR015525">
    <property type="entry name" value="BRCA2"/>
</dbReference>
<evidence type="ECO:0000259" key="8">
    <source>
        <dbReference type="SMART" id="SM01341"/>
    </source>
</evidence>
<dbReference type="SMART" id="SM01341">
    <property type="entry name" value="Tower"/>
    <property type="match status" value="1"/>
</dbReference>
<dbReference type="Pfam" id="PF09169">
    <property type="entry name" value="BRCA-2_helical"/>
    <property type="match status" value="1"/>
</dbReference>
<feature type="compositionally biased region" description="Basic and acidic residues" evidence="7">
    <location>
        <begin position="862"/>
        <end position="876"/>
    </location>
</feature>
<accession>A0ABM1A651</accession>
<dbReference type="PROSITE" id="PS50138">
    <property type="entry name" value="BRCA2_REPEAT"/>
    <property type="match status" value="5"/>
</dbReference>
<keyword evidence="9" id="KW-1185">Reference proteome</keyword>
<dbReference type="Pfam" id="PF09103">
    <property type="entry name" value="BRCA-2_OB1"/>
    <property type="match status" value="1"/>
</dbReference>
<feature type="compositionally biased region" description="Low complexity" evidence="7">
    <location>
        <begin position="1121"/>
        <end position="1133"/>
    </location>
</feature>
<dbReference type="SUPFAM" id="SSF81872">
    <property type="entry name" value="BRCA2 helical domain"/>
    <property type="match status" value="1"/>
</dbReference>
<evidence type="ECO:0000256" key="4">
    <source>
        <dbReference type="ARBA" id="ARBA00023172"/>
    </source>
</evidence>
<feature type="compositionally biased region" description="Low complexity" evidence="7">
    <location>
        <begin position="2026"/>
        <end position="2036"/>
    </location>
</feature>
<evidence type="ECO:0000256" key="7">
    <source>
        <dbReference type="SAM" id="MobiDB-lite"/>
    </source>
</evidence>
<feature type="compositionally biased region" description="Polar residues" evidence="7">
    <location>
        <begin position="322"/>
        <end position="331"/>
    </location>
</feature>
<dbReference type="InterPro" id="IPR015205">
    <property type="entry name" value="Tower_dom"/>
</dbReference>
<evidence type="ECO:0000313" key="10">
    <source>
        <dbReference type="RefSeq" id="XP_012941567.1"/>
    </source>
</evidence>
<keyword evidence="1" id="KW-0677">Repeat</keyword>
<dbReference type="InterPro" id="IPR012340">
    <property type="entry name" value="NA-bd_OB-fold"/>
</dbReference>
<gene>
    <name evidence="10" type="primary">LOC101847983</name>
</gene>
<evidence type="ECO:0000256" key="3">
    <source>
        <dbReference type="ARBA" id="ARBA00023125"/>
    </source>
</evidence>
<feature type="compositionally biased region" description="Low complexity" evidence="7">
    <location>
        <begin position="1162"/>
        <end position="1171"/>
    </location>
</feature>
<feature type="compositionally biased region" description="Polar residues" evidence="7">
    <location>
        <begin position="1301"/>
        <end position="1314"/>
    </location>
</feature>
<feature type="compositionally biased region" description="Basic and acidic residues" evidence="7">
    <location>
        <begin position="1031"/>
        <end position="1050"/>
    </location>
</feature>
<feature type="region of interest" description="Disordered" evidence="7">
    <location>
        <begin position="726"/>
        <end position="770"/>
    </location>
</feature>
<dbReference type="Pfam" id="PF21318">
    <property type="entry name" value="BRCA2DBD_OB2"/>
    <property type="match status" value="1"/>
</dbReference>
<evidence type="ECO:0000313" key="9">
    <source>
        <dbReference type="Proteomes" id="UP000694888"/>
    </source>
</evidence>
<sequence length="2199" mass="237472">MNQSDFTINDKDKNSPASPLMKCFTTASLSECTNGRLSSEKDAKSSDASCKRGIGDSGDATFDGSPQRVSAGTVDGEATHSVFSKPSGFTTGRGAPISRTEESTEMAQQVMMECQEDRDPDACDGRVGNATYSENRTFSSGQCGNGKDDRLPKAPSAGSVAGNCADTFGFQTAGGRAISLSATAQQKARLLWESVRNETDCGEQADKIPPKVPPKEIVPGSTRLAEKPPLSSTVKPPGGTKPVNNVCENTKSNASKPKFDKSYKGFRPFKPPKLKQKTVATSRDQTGRVLNQSCGTKQTNNSARVAALEQILKQCDDIMDTNNDASGSRSAGESKEEFRPFTGLQQCSNPGPQASLLPSLSTGAEKSGETIAHQETSKSNFTLGFRKAGGADVTVSRQALRKAEMSHSEDGGDLSSRDAASMSVALNTSGEPQADATLKEPPMVGFMTASRKNVEVSDKAMSRAKSVWIEVQQAEREVSTARPMSGFVTAAGKEVKVSEEGMTRAKSLWTEDQNNAPESDEVLRDASGLSLPTCGSGLGHDSALTGFTKSGEVHSLQVSKAVLPSFTTAGGNDIQVSAEVMTHSESLWTDGQLGEPEISKGKQSMAGFITAAGKGVQVSAQALSRAETLWAEDKDMSGTTRGQTGEALKDGAVPGFMTAAGKSVGVSEKAFRHAKSLWSDGMQGEEEGSKGKPVSGFMTAAGKNVQASEDAMAHAKSWWNDGQSEMLQAASDRSSPVKGSEPEPKDTFSDVTEYSKHEAEAPNSKPMSGFTTAAGRQVRVSDDAMAQAKSLWTNDQRAQSGGECGEMLQGEANFSGPVSGLRSASSKGVFAGFTTAGGAAMKVSEKGLQHARSLWHEEGASFEHEGTAVGEQRTESLKQPTAHTNDGQVTQKKNEKLTGTSKKNDSKTSYTSPAVSPSGFQTAGGANVPVSDKSMKDAEKLWLAEQSDHDLADVEEAALSGQLCDLLDGSDADRTGMNRAAPNARAGEPAGFSTGKGRSVVLSKSALRAAQSLLSCEQEDVGPGSLLAVPPDDRLQDDRSDCSTDSTDRRIGKKLLAPQRPKNEEFHCDRRDFKRRRLQPVLTGESPEASERDPLASKLESGHVDAVKGKTTSTFKPPYKSTAHTLSSTSTLARPHPQSPRTSGSSSGFIAPRSRQSRPVDSSDTSTSSKSYIFFSKRGRGGGGGGRRGEITDAGQTNSATAAADTENSASERNSEIPNCSVAPSVVDESLFDMNDEEENRLLCREMDNLSEVMEQPAESNPAVALSCGPPSSPKLENAKLQSDDSKKSEEREGRAKSVVHQPSSVRGSNNATNEEATAGCATISAGVKTQSARAMLPADVLDEARMRQDKLCRVKLRKKIQPRKGRWLEERSKNGGSRSYQESGLAPLWDLSRKELLHLGVSESTLGVSSCSAALFRLDLRRHYPGLGGSVLLGDGALLVPDAHGFAGWEEFHSALLTLDSVDPKLMDKSWTENHYRWIVWKLAASEVSFPHHLAGRSLSPENVMYQLKYRYDREVDLCQRSALRKILERDDAAGKRMVLCVSSVKKESNGQLSVEVTDGWYCLRAQVDGVLNDLLTRGRLQAGDKIVTSGAEIVGAQDACSPLEVKEGTALKLSGNSTRPAPWCAKLGFCSTPAALCVPLSSLSPHGDTVGCVDVVLTRKYPVMYMEKLGDGSHVFRSEEEEGRALRAFEERRQEQAEKVMAKLQAEMDAEDAADRVRGRRHRRVTRKEVEDLWSGQDIAEAVERALNPEEVQQSLSASQLSRLEEYTRSQMERKQQEMNRKLQDAMAEKAVDTRHVTPVQKFRVAGCCSRDIDAKARCLVTVWRPGAEWSEMCEGGRYRLFHLAASASRGANKQCRVSLTASRQTRVQPRPISENLCDLIYEPREAWLVKDLERTQPMGGEFDFVGALVRLVQPARPSHPFVLYLCDSEKDFLCVKIWHPTQHQVNAWKEKPCLVVCNLTLTNQTYRGSGSTLVTAEARSEFTTFTSSGHTSQYRGTFSEMTNMRKSRNFFQDANDRLDQRLSSSAPSTRSSSTQEEHHQQDCSEDFPPDVLEKVFGPMSQGDGFPTAGASAAGTERRQTRDLDANSDLTRGRLAGVKRGHSNDNVSQISTKRKSSSSTPDLSANNLEGKSPSTSAVCEEDDQSGESEVLKKRKRLLREKMRKLMAYDKPSPLSTLPNGGSPASGKEFKSPFPKKS</sequence>
<feature type="compositionally biased region" description="Basic and acidic residues" evidence="7">
    <location>
        <begin position="892"/>
        <end position="906"/>
    </location>
</feature>